<evidence type="ECO:0000259" key="1">
    <source>
        <dbReference type="Pfam" id="PF14111"/>
    </source>
</evidence>
<dbReference type="PANTHER" id="PTHR31286">
    <property type="entry name" value="GLYCINE-RICH CELL WALL STRUCTURAL PROTEIN 1.8-LIKE"/>
    <property type="match status" value="1"/>
</dbReference>
<dbReference type="OrthoDB" id="1002340at2759"/>
<dbReference type="AlphaFoldDB" id="A0A9P0ZCK8"/>
<dbReference type="PANTHER" id="PTHR31286:SF179">
    <property type="entry name" value="RNASE H TYPE-1 DOMAIN-CONTAINING PROTEIN"/>
    <property type="match status" value="1"/>
</dbReference>
<dbReference type="InterPro" id="IPR025558">
    <property type="entry name" value="DUF4283"/>
</dbReference>
<dbReference type="Pfam" id="PF14111">
    <property type="entry name" value="DUF4283"/>
    <property type="match status" value="1"/>
</dbReference>
<reference evidence="2" key="1">
    <citation type="submission" date="2022-07" db="EMBL/GenBank/DDBJ databases">
        <authorList>
            <person name="Macas J."/>
            <person name="Novak P."/>
            <person name="Neumann P."/>
        </authorList>
    </citation>
    <scope>NUCLEOTIDE SEQUENCE</scope>
</reference>
<gene>
    <name evidence="2" type="ORF">CEURO_LOCUS14025</name>
</gene>
<sequence length="128" mass="15340">MPSIEFSKEEVDILARTHNYAFFGSFVKCRPKLDIIRKALETIRFKHNFHLDLLTPKHVLLRFESEDDFQRCWLRHSWTIQGYMMMVSKWTPQFRADTESPIVPVWIALEGIPLHLFDKKVFFFLLPI</sequence>
<keyword evidence="3" id="KW-1185">Reference proteome</keyword>
<proteinExistence type="predicted"/>
<dbReference type="InterPro" id="IPR040256">
    <property type="entry name" value="At4g02000-like"/>
</dbReference>
<evidence type="ECO:0000313" key="3">
    <source>
        <dbReference type="Proteomes" id="UP001152484"/>
    </source>
</evidence>
<organism evidence="2 3">
    <name type="scientific">Cuscuta europaea</name>
    <name type="common">European dodder</name>
    <dbReference type="NCBI Taxonomy" id="41803"/>
    <lineage>
        <taxon>Eukaryota</taxon>
        <taxon>Viridiplantae</taxon>
        <taxon>Streptophyta</taxon>
        <taxon>Embryophyta</taxon>
        <taxon>Tracheophyta</taxon>
        <taxon>Spermatophyta</taxon>
        <taxon>Magnoliopsida</taxon>
        <taxon>eudicotyledons</taxon>
        <taxon>Gunneridae</taxon>
        <taxon>Pentapetalae</taxon>
        <taxon>asterids</taxon>
        <taxon>lamiids</taxon>
        <taxon>Solanales</taxon>
        <taxon>Convolvulaceae</taxon>
        <taxon>Cuscuteae</taxon>
        <taxon>Cuscuta</taxon>
        <taxon>Cuscuta subgen. Cuscuta</taxon>
    </lineage>
</organism>
<feature type="domain" description="DUF4283" evidence="1">
    <location>
        <begin position="17"/>
        <end position="96"/>
    </location>
</feature>
<accession>A0A9P0ZCK8</accession>
<protein>
    <recommendedName>
        <fullName evidence="1">DUF4283 domain-containing protein</fullName>
    </recommendedName>
</protein>
<dbReference type="EMBL" id="CAMAPE010000035">
    <property type="protein sequence ID" value="CAH9097806.1"/>
    <property type="molecule type" value="Genomic_DNA"/>
</dbReference>
<name>A0A9P0ZCK8_CUSEU</name>
<evidence type="ECO:0000313" key="2">
    <source>
        <dbReference type="EMBL" id="CAH9097806.1"/>
    </source>
</evidence>
<comment type="caution">
    <text evidence="2">The sequence shown here is derived from an EMBL/GenBank/DDBJ whole genome shotgun (WGS) entry which is preliminary data.</text>
</comment>
<dbReference type="Proteomes" id="UP001152484">
    <property type="component" value="Unassembled WGS sequence"/>
</dbReference>